<dbReference type="EMBL" id="BPLR01009984">
    <property type="protein sequence ID" value="GIY35968.1"/>
    <property type="molecule type" value="Genomic_DNA"/>
</dbReference>
<gene>
    <name evidence="1" type="ORF">CEXT_627351</name>
</gene>
<accession>A0AAV4SNK7</accession>
<sequence>MFAQIFTSFLLKSLRWFESCYMDRCFSSGSHVPCIIVMYVKGVDEAGGIAEVYKKAVEGQRVNLFE</sequence>
<comment type="caution">
    <text evidence="1">The sequence shown here is derived from an EMBL/GenBank/DDBJ whole genome shotgun (WGS) entry which is preliminary data.</text>
</comment>
<keyword evidence="2" id="KW-1185">Reference proteome</keyword>
<reference evidence="1 2" key="1">
    <citation type="submission" date="2021-06" db="EMBL/GenBank/DDBJ databases">
        <title>Caerostris extrusa draft genome.</title>
        <authorList>
            <person name="Kono N."/>
            <person name="Arakawa K."/>
        </authorList>
    </citation>
    <scope>NUCLEOTIDE SEQUENCE [LARGE SCALE GENOMIC DNA]</scope>
</reference>
<dbReference type="Proteomes" id="UP001054945">
    <property type="component" value="Unassembled WGS sequence"/>
</dbReference>
<proteinExistence type="predicted"/>
<evidence type="ECO:0000313" key="1">
    <source>
        <dbReference type="EMBL" id="GIY35968.1"/>
    </source>
</evidence>
<organism evidence="1 2">
    <name type="scientific">Caerostris extrusa</name>
    <name type="common">Bark spider</name>
    <name type="synonym">Caerostris bankana</name>
    <dbReference type="NCBI Taxonomy" id="172846"/>
    <lineage>
        <taxon>Eukaryota</taxon>
        <taxon>Metazoa</taxon>
        <taxon>Ecdysozoa</taxon>
        <taxon>Arthropoda</taxon>
        <taxon>Chelicerata</taxon>
        <taxon>Arachnida</taxon>
        <taxon>Araneae</taxon>
        <taxon>Araneomorphae</taxon>
        <taxon>Entelegynae</taxon>
        <taxon>Araneoidea</taxon>
        <taxon>Araneidae</taxon>
        <taxon>Caerostris</taxon>
    </lineage>
</organism>
<protein>
    <submittedName>
        <fullName evidence="1">Uncharacterized protein</fullName>
    </submittedName>
</protein>
<name>A0AAV4SNK7_CAEEX</name>
<evidence type="ECO:0000313" key="2">
    <source>
        <dbReference type="Proteomes" id="UP001054945"/>
    </source>
</evidence>
<dbReference type="AlphaFoldDB" id="A0AAV4SNK7"/>